<comment type="similarity">
    <text evidence="1">Belongs to the PPR family. P subfamily.</text>
</comment>
<dbReference type="Proteomes" id="UP000236161">
    <property type="component" value="Unassembled WGS sequence"/>
</dbReference>
<sequence>MPLSRSFTAGSTPLQWRTAVSHRSVADRISSLLLHHTNAISRLRSKPSLLPHPLASSLLRRILIRTQSQPDVCLRFFLFARSHLSFSPDLPALSAIVSILVAGNYLSPAARLLSPALHSYSAPAVMDSLLRFPTNGSQSGLLSFLLELYSTLPSLCNALETFKRMKTAGAVPNTRSCNAFLGLLCSSGESRTAWSVFAGAMRMGAEMDDRSWDVLTELLFRDGKLQLCEMLLKCGLCRHSSSYELVVGGYSQIGMFRAAIRVMDMMKERGWRRRFSTLSSVLDGCCRFQDIKIAGLIIKEMVVWEFLPVVPSMDFGRIIASLCELRMTFAASFFFEKAQSKNFEIQRGSYVILLKALAQEGRIKQSMKVYDILSQRGVALDFDSLDVFVSGVCRGEPMEEVDAVIKSAIKEGIVPNISSFSSYLDSHCSRGRWKEATELLLVALDKVSVHKRMKELGGCFGLDSYNCLLEALVVWRRVEEALENVFKPKKFQRMMD</sequence>
<keyword evidence="5" id="KW-1185">Reference proteome</keyword>
<dbReference type="EC" id="2.1.1.204" evidence="4"/>
<organism evidence="4 5">
    <name type="scientific">Apostasia shenzhenica</name>
    <dbReference type="NCBI Taxonomy" id="1088818"/>
    <lineage>
        <taxon>Eukaryota</taxon>
        <taxon>Viridiplantae</taxon>
        <taxon>Streptophyta</taxon>
        <taxon>Embryophyta</taxon>
        <taxon>Tracheophyta</taxon>
        <taxon>Spermatophyta</taxon>
        <taxon>Magnoliopsida</taxon>
        <taxon>Liliopsida</taxon>
        <taxon>Asparagales</taxon>
        <taxon>Orchidaceae</taxon>
        <taxon>Apostasioideae</taxon>
        <taxon>Apostasia</taxon>
    </lineage>
</organism>
<protein>
    <submittedName>
        <fullName evidence="4">Pentatricopeptide repeat-containing protein</fullName>
        <ecNumber evidence="4">2.1.1.204</ecNumber>
    </submittedName>
</protein>
<dbReference type="GO" id="GO:0032259">
    <property type="term" value="P:methylation"/>
    <property type="evidence" value="ECO:0007669"/>
    <property type="project" value="UniProtKB-KW"/>
</dbReference>
<dbReference type="GO" id="GO:0008168">
    <property type="term" value="F:methyltransferase activity"/>
    <property type="evidence" value="ECO:0007669"/>
    <property type="project" value="UniProtKB-KW"/>
</dbReference>
<dbReference type="PROSITE" id="PS51375">
    <property type="entry name" value="PPR"/>
    <property type="match status" value="1"/>
</dbReference>
<dbReference type="OrthoDB" id="747253at2759"/>
<evidence type="ECO:0000313" key="5">
    <source>
        <dbReference type="Proteomes" id="UP000236161"/>
    </source>
</evidence>
<dbReference type="Gene3D" id="1.25.40.10">
    <property type="entry name" value="Tetratricopeptide repeat domain"/>
    <property type="match status" value="3"/>
</dbReference>
<accession>A0A2H9ZQU7</accession>
<dbReference type="STRING" id="1088818.A0A2H9ZQU7"/>
<dbReference type="InterPro" id="IPR002885">
    <property type="entry name" value="PPR_rpt"/>
</dbReference>
<keyword evidence="4" id="KW-0808">Transferase</keyword>
<dbReference type="NCBIfam" id="TIGR00756">
    <property type="entry name" value="PPR"/>
    <property type="match status" value="1"/>
</dbReference>
<proteinExistence type="inferred from homology"/>
<name>A0A2H9ZQU7_9ASPA</name>
<gene>
    <name evidence="4" type="ORF">AXF42_Ash010998</name>
</gene>
<dbReference type="EMBL" id="KZ454830">
    <property type="protein sequence ID" value="PKA45658.1"/>
    <property type="molecule type" value="Genomic_DNA"/>
</dbReference>
<dbReference type="AlphaFoldDB" id="A0A2H9ZQU7"/>
<dbReference type="PANTHER" id="PTHR47939">
    <property type="entry name" value="MEMBRANE-ASSOCIATED SALT-INDUCIBLE PROTEIN-LIKE"/>
    <property type="match status" value="1"/>
</dbReference>
<dbReference type="InterPro" id="IPR050667">
    <property type="entry name" value="PPR-containing_protein"/>
</dbReference>
<dbReference type="PANTHER" id="PTHR47939:SF2">
    <property type="entry name" value="OS03G0782900 PROTEIN"/>
    <property type="match status" value="1"/>
</dbReference>
<evidence type="ECO:0000313" key="4">
    <source>
        <dbReference type="EMBL" id="PKA45658.1"/>
    </source>
</evidence>
<dbReference type="Pfam" id="PF01535">
    <property type="entry name" value="PPR"/>
    <property type="match status" value="4"/>
</dbReference>
<evidence type="ECO:0000256" key="1">
    <source>
        <dbReference type="ARBA" id="ARBA00007626"/>
    </source>
</evidence>
<reference evidence="4 5" key="1">
    <citation type="journal article" date="2017" name="Nature">
        <title>The Apostasia genome and the evolution of orchids.</title>
        <authorList>
            <person name="Zhang G.Q."/>
            <person name="Liu K.W."/>
            <person name="Li Z."/>
            <person name="Lohaus R."/>
            <person name="Hsiao Y.Y."/>
            <person name="Niu S.C."/>
            <person name="Wang J.Y."/>
            <person name="Lin Y.C."/>
            <person name="Xu Q."/>
            <person name="Chen L.J."/>
            <person name="Yoshida K."/>
            <person name="Fujiwara S."/>
            <person name="Wang Z.W."/>
            <person name="Zhang Y.Q."/>
            <person name="Mitsuda N."/>
            <person name="Wang M."/>
            <person name="Liu G.H."/>
            <person name="Pecoraro L."/>
            <person name="Huang H.X."/>
            <person name="Xiao X.J."/>
            <person name="Lin M."/>
            <person name="Wu X.Y."/>
            <person name="Wu W.L."/>
            <person name="Chen Y.Y."/>
            <person name="Chang S.B."/>
            <person name="Sakamoto S."/>
            <person name="Ohme-Takagi M."/>
            <person name="Yagi M."/>
            <person name="Zeng S.J."/>
            <person name="Shen C.Y."/>
            <person name="Yeh C.M."/>
            <person name="Luo Y.B."/>
            <person name="Tsai W.C."/>
            <person name="Van de Peer Y."/>
            <person name="Liu Z.J."/>
        </authorList>
    </citation>
    <scope>NUCLEOTIDE SEQUENCE [LARGE SCALE GENOMIC DNA]</scope>
    <source>
        <strain evidence="5">cv. Shenzhen</strain>
        <tissue evidence="4">Stem</tissue>
    </source>
</reference>
<evidence type="ECO:0000256" key="2">
    <source>
        <dbReference type="ARBA" id="ARBA00022737"/>
    </source>
</evidence>
<keyword evidence="2" id="KW-0677">Repeat</keyword>
<keyword evidence="4" id="KW-0489">Methyltransferase</keyword>
<dbReference type="InterPro" id="IPR011990">
    <property type="entry name" value="TPR-like_helical_dom_sf"/>
</dbReference>
<feature type="repeat" description="PPR" evidence="3">
    <location>
        <begin position="239"/>
        <end position="273"/>
    </location>
</feature>
<evidence type="ECO:0000256" key="3">
    <source>
        <dbReference type="PROSITE-ProRule" id="PRU00708"/>
    </source>
</evidence>